<dbReference type="InterPro" id="IPR018485">
    <property type="entry name" value="FGGY_C"/>
</dbReference>
<feature type="domain" description="Carbohydrate kinase FGGY C-terminal" evidence="9">
    <location>
        <begin position="286"/>
        <end position="477"/>
    </location>
</feature>
<dbReference type="CDD" id="cd07771">
    <property type="entry name" value="ASKHA_NBD_FGGY_RhaB-like"/>
    <property type="match status" value="1"/>
</dbReference>
<dbReference type="InterPro" id="IPR050406">
    <property type="entry name" value="FGGY_Carb_Kinase"/>
</dbReference>
<keyword evidence="5" id="KW-0418">Kinase</keyword>
<evidence type="ECO:0000256" key="1">
    <source>
        <dbReference type="ARBA" id="ARBA00009156"/>
    </source>
</evidence>
<accession>A0ABM6Z5R1</accession>
<gene>
    <name evidence="10" type="ORF">D5R93_11860</name>
</gene>
<dbReference type="Pfam" id="PF00370">
    <property type="entry name" value="FGGY_N"/>
    <property type="match status" value="1"/>
</dbReference>
<keyword evidence="7" id="KW-0684">Rhamnose metabolism</keyword>
<dbReference type="InterPro" id="IPR043129">
    <property type="entry name" value="ATPase_NBD"/>
</dbReference>
<evidence type="ECO:0000313" key="11">
    <source>
        <dbReference type="Proteomes" id="UP000273001"/>
    </source>
</evidence>
<organism evidence="10 11">
    <name type="scientific">Actinomyces lilanjuaniae</name>
    <dbReference type="NCBI Taxonomy" id="2321394"/>
    <lineage>
        <taxon>Bacteria</taxon>
        <taxon>Bacillati</taxon>
        <taxon>Actinomycetota</taxon>
        <taxon>Actinomycetes</taxon>
        <taxon>Actinomycetales</taxon>
        <taxon>Actinomycetaceae</taxon>
        <taxon>Actinomyces</taxon>
    </lineage>
</organism>
<evidence type="ECO:0000256" key="6">
    <source>
        <dbReference type="ARBA" id="ARBA00022840"/>
    </source>
</evidence>
<dbReference type="Gene3D" id="3.30.420.40">
    <property type="match status" value="2"/>
</dbReference>
<keyword evidence="11" id="KW-1185">Reference proteome</keyword>
<protein>
    <submittedName>
        <fullName evidence="10">Rhamnulokinase</fullName>
    </submittedName>
</protein>
<keyword evidence="3" id="KW-0808">Transferase</keyword>
<evidence type="ECO:0000256" key="7">
    <source>
        <dbReference type="ARBA" id="ARBA00023308"/>
    </source>
</evidence>
<dbReference type="InterPro" id="IPR013449">
    <property type="entry name" value="Rhamnulokinase"/>
</dbReference>
<dbReference type="PANTHER" id="PTHR43095:SF5">
    <property type="entry name" value="XYLULOSE KINASE"/>
    <property type="match status" value="1"/>
</dbReference>
<dbReference type="Pfam" id="PF02782">
    <property type="entry name" value="FGGY_C"/>
    <property type="match status" value="1"/>
</dbReference>
<dbReference type="SUPFAM" id="SSF53067">
    <property type="entry name" value="Actin-like ATPase domain"/>
    <property type="match status" value="2"/>
</dbReference>
<dbReference type="InterPro" id="IPR018484">
    <property type="entry name" value="FGGY_N"/>
</dbReference>
<evidence type="ECO:0000256" key="5">
    <source>
        <dbReference type="ARBA" id="ARBA00022777"/>
    </source>
</evidence>
<dbReference type="RefSeq" id="WP_120205431.1">
    <property type="nucleotide sequence ID" value="NZ_CP032514.1"/>
</dbReference>
<sequence length="526" mass="55004">MTSAQPVHVAAVDLGASSGRVIVGTLEDGRVHLTETRRFLNGPVPLPTADGQRLYWDVLHLWSEVREGLLAAAHEVGPLCAVGIDTWAVDYGLLDHRGALTGQVSSYRCPRTRGAPERLFQTIPADELYAVNGLQVQDFNTVFQLVAQARDGGLPDARTLLLLPDLLAYWLTGQKVAEVTNASTTGLVDVSSRTWSAPLLDRLRTSLGLDLAGVLPALVEPGTVVGTIDREVLDVLGPGGSPVPVIAVGSHDTASAVVAVPASTSPGSGRTVDSAGAREGDPGGFAYVSCGTWSLVGLELDAPVLSEASRQANFTNELGVDATVRYLKNIMGLWVLNEAVRTWRAQGLETSYQDLDAAAAAAAPLRTVVDVNDTVFFAPGDMVARIAAAARATGQPVPRSVGEYVRCIDDSLALAYRRAVREATALSGTSVDVVHMVGGGTRSRLLCQLCADATGLPVVAGPAEGTALGNIVVAARGAGLVQGDLSDLRNLVRASSTLTRYEPAAAASSAWEEAEQRLLGRQAPTA</sequence>
<feature type="domain" description="Carbohydrate kinase FGGY N-terminal" evidence="8">
    <location>
        <begin position="10"/>
        <end position="258"/>
    </location>
</feature>
<evidence type="ECO:0000259" key="8">
    <source>
        <dbReference type="Pfam" id="PF00370"/>
    </source>
</evidence>
<evidence type="ECO:0000256" key="2">
    <source>
        <dbReference type="ARBA" id="ARBA00022629"/>
    </source>
</evidence>
<evidence type="ECO:0000259" key="9">
    <source>
        <dbReference type="Pfam" id="PF02782"/>
    </source>
</evidence>
<comment type="similarity">
    <text evidence="1">Belongs to the FGGY kinase family.</text>
</comment>
<keyword evidence="2" id="KW-0859">Xylose metabolism</keyword>
<proteinExistence type="inferred from homology"/>
<keyword evidence="6" id="KW-0067">ATP-binding</keyword>
<evidence type="ECO:0000256" key="4">
    <source>
        <dbReference type="ARBA" id="ARBA00022741"/>
    </source>
</evidence>
<dbReference type="PANTHER" id="PTHR43095">
    <property type="entry name" value="SUGAR KINASE"/>
    <property type="match status" value="1"/>
</dbReference>
<name>A0ABM6Z5R1_9ACTO</name>
<reference evidence="10 11" key="1">
    <citation type="submission" date="2018-09" db="EMBL/GenBank/DDBJ databases">
        <authorList>
            <person name="Li J."/>
        </authorList>
    </citation>
    <scope>NUCLEOTIDE SEQUENCE [LARGE SCALE GENOMIC DNA]</scope>
    <source>
        <strain evidence="10 11">2129</strain>
    </source>
</reference>
<evidence type="ECO:0000313" key="10">
    <source>
        <dbReference type="EMBL" id="AYD90517.1"/>
    </source>
</evidence>
<keyword evidence="2" id="KW-0119">Carbohydrate metabolism</keyword>
<dbReference type="Proteomes" id="UP000273001">
    <property type="component" value="Chromosome"/>
</dbReference>
<dbReference type="EMBL" id="CP032514">
    <property type="protein sequence ID" value="AYD90517.1"/>
    <property type="molecule type" value="Genomic_DNA"/>
</dbReference>
<evidence type="ECO:0000256" key="3">
    <source>
        <dbReference type="ARBA" id="ARBA00022679"/>
    </source>
</evidence>
<keyword evidence="4" id="KW-0547">Nucleotide-binding</keyword>